<evidence type="ECO:0000256" key="1">
    <source>
        <dbReference type="ARBA" id="ARBA00005964"/>
    </source>
</evidence>
<evidence type="ECO:0000259" key="4">
    <source>
        <dbReference type="Pfam" id="PF00135"/>
    </source>
</evidence>
<evidence type="ECO:0000256" key="2">
    <source>
        <dbReference type="ARBA" id="ARBA00022801"/>
    </source>
</evidence>
<evidence type="ECO:0000313" key="6">
    <source>
        <dbReference type="Proteomes" id="UP000715441"/>
    </source>
</evidence>
<dbReference type="RefSeq" id="WP_168522106.1">
    <property type="nucleotide sequence ID" value="NZ_JAAXLS010000054.1"/>
</dbReference>
<evidence type="ECO:0000313" key="5">
    <source>
        <dbReference type="EMBL" id="NKQ58357.1"/>
    </source>
</evidence>
<comment type="similarity">
    <text evidence="1 3">Belongs to the type-B carboxylesterase/lipase family.</text>
</comment>
<dbReference type="InterPro" id="IPR019826">
    <property type="entry name" value="Carboxylesterase_B_AS"/>
</dbReference>
<organism evidence="5 6">
    <name type="scientific">Amycolatopsis acididurans</name>
    <dbReference type="NCBI Taxonomy" id="2724524"/>
    <lineage>
        <taxon>Bacteria</taxon>
        <taxon>Bacillati</taxon>
        <taxon>Actinomycetota</taxon>
        <taxon>Actinomycetes</taxon>
        <taxon>Pseudonocardiales</taxon>
        <taxon>Pseudonocardiaceae</taxon>
        <taxon>Amycolatopsis</taxon>
    </lineage>
</organism>
<evidence type="ECO:0000256" key="3">
    <source>
        <dbReference type="RuleBase" id="RU361235"/>
    </source>
</evidence>
<feature type="domain" description="Carboxylesterase type B" evidence="4">
    <location>
        <begin position="29"/>
        <end position="463"/>
    </location>
</feature>
<dbReference type="InterPro" id="IPR029058">
    <property type="entry name" value="AB_hydrolase_fold"/>
</dbReference>
<gene>
    <name evidence="5" type="ORF">HFP15_36445</name>
</gene>
<dbReference type="EC" id="3.1.1.-" evidence="3"/>
<dbReference type="InterPro" id="IPR002018">
    <property type="entry name" value="CarbesteraseB"/>
</dbReference>
<dbReference type="InterPro" id="IPR050309">
    <property type="entry name" value="Type-B_Carboxylest/Lipase"/>
</dbReference>
<accession>A0ABX1JJD3</accession>
<comment type="caution">
    <text evidence="5">The sequence shown here is derived from an EMBL/GenBank/DDBJ whole genome shotgun (WGS) entry which is preliminary data.</text>
</comment>
<protein>
    <recommendedName>
        <fullName evidence="3">Carboxylic ester hydrolase</fullName>
        <ecNumber evidence="3">3.1.1.-</ecNumber>
    </recommendedName>
</protein>
<dbReference type="Gene3D" id="3.40.50.1820">
    <property type="entry name" value="alpha/beta hydrolase"/>
    <property type="match status" value="1"/>
</dbReference>
<name>A0ABX1JJD3_9PSEU</name>
<dbReference type="PROSITE" id="PS00122">
    <property type="entry name" value="CARBOXYLESTERASE_B_1"/>
    <property type="match status" value="1"/>
</dbReference>
<feature type="signal peptide" evidence="3">
    <location>
        <begin position="1"/>
        <end position="23"/>
    </location>
</feature>
<feature type="chain" id="PRO_5044961259" description="Carboxylic ester hydrolase" evidence="3">
    <location>
        <begin position="24"/>
        <end position="465"/>
    </location>
</feature>
<reference evidence="5 6" key="1">
    <citation type="submission" date="2020-04" db="EMBL/GenBank/DDBJ databases">
        <title>Novel species.</title>
        <authorList>
            <person name="Teo W.F.A."/>
            <person name="Lipun K."/>
            <person name="Srisuk N."/>
            <person name="Duangmal K."/>
        </authorList>
    </citation>
    <scope>NUCLEOTIDE SEQUENCE [LARGE SCALE GENOMIC DNA]</scope>
    <source>
        <strain evidence="5 6">K13G38</strain>
    </source>
</reference>
<keyword evidence="2 3" id="KW-0378">Hydrolase</keyword>
<keyword evidence="6" id="KW-1185">Reference proteome</keyword>
<dbReference type="Proteomes" id="UP000715441">
    <property type="component" value="Unassembled WGS sequence"/>
</dbReference>
<dbReference type="PANTHER" id="PTHR11559">
    <property type="entry name" value="CARBOXYLESTERASE"/>
    <property type="match status" value="1"/>
</dbReference>
<dbReference type="EMBL" id="JAAXLS010000054">
    <property type="protein sequence ID" value="NKQ58357.1"/>
    <property type="molecule type" value="Genomic_DNA"/>
</dbReference>
<dbReference type="Pfam" id="PF00135">
    <property type="entry name" value="COesterase"/>
    <property type="match status" value="1"/>
</dbReference>
<dbReference type="SUPFAM" id="SSF53474">
    <property type="entry name" value="alpha/beta-Hydrolases"/>
    <property type="match status" value="1"/>
</dbReference>
<sequence length="465" mass="48871">MRGRRLLGAITGLALLGGCAVGAASSGEDVVRTTDGLVRGVVATDHRTFSGMPFAAPPVGELRWRSPQPVQPWDDVRDATHTADVCPQPGRGSEDCLYLNVTAPRGADRLPVMVWLHGGGFVAGAGSDYDTTGLAVDGGVLVVTLNYRLGALGFLDAGDDPAAGNFGLADQQAALRWVHDNIAAFGGDPGNVTLFGQSAGAYSVCAQLASPGAQGLFGKAIIQSGPCANSFVTAEQARRRAAALQTRLGCPDIACLRAKPRGEFVGLDEADVISATGTLGDMPWLPVVGEGFLPRQPIDALPGGIPLIQGTTREEMRPFVVAQPIAAEDYPRVLEHVFGKQAQAVLNEYPLANYPSPVAALAAVLTDWGQKVGACPALDTDKAAKHVYAYEFSEGDAAHSDELPYLFGGNGPLAQAMIQYWSRFAKTGDPGWPAFEQNGVVLSIKNGDFRPVDLAAEHHCAFWAK</sequence>
<proteinExistence type="inferred from homology"/>
<keyword evidence="3" id="KW-0732">Signal</keyword>
<dbReference type="PROSITE" id="PS51257">
    <property type="entry name" value="PROKAR_LIPOPROTEIN"/>
    <property type="match status" value="1"/>
</dbReference>